<proteinExistence type="inferred from homology"/>
<dbReference type="PANTHER" id="PTHR11560">
    <property type="entry name" value="39S RIBOSOMAL PROTEIN L10, MITOCHONDRIAL"/>
    <property type="match status" value="1"/>
</dbReference>
<dbReference type="InterPro" id="IPR002363">
    <property type="entry name" value="Ribosomal_uL10_CS_bac"/>
</dbReference>
<dbReference type="STRING" id="1577474.GA0111570_11315"/>
<evidence type="ECO:0000256" key="5">
    <source>
        <dbReference type="ARBA" id="ARBA00026025"/>
    </source>
</evidence>
<dbReference type="InterPro" id="IPR043141">
    <property type="entry name" value="Ribosomal_uL10-like_sf"/>
</dbReference>
<keyword evidence="10" id="KW-1185">Reference proteome</keyword>
<accession>A0A1G6HVQ1</accession>
<evidence type="ECO:0000256" key="7">
    <source>
        <dbReference type="HAMAP-Rule" id="MF_00362"/>
    </source>
</evidence>
<evidence type="ECO:0000256" key="6">
    <source>
        <dbReference type="ARBA" id="ARBA00035202"/>
    </source>
</evidence>
<sequence length="211" mass="21483">MAREDKAAAVNELKEQFESSGAVVLTEYRGLTVAQLKNLRRALGEDATYAVAKNTLVKVAANKAGIDTLDEILTGPNALTFIKGDIAAVAKGLKNFAKENPLLVIKGGVMEGKFLDAKQVGALADLESREVYLAKLAGAMKGNLSQAAGLFAAPLQTAARALGALQTAAEGNPDLIAGAGVAAPAAEATTEPETVEAAPAAEADEAAPAAE</sequence>
<protein>
    <recommendedName>
        <fullName evidence="6 7">Large ribosomal subunit protein uL10</fullName>
    </recommendedName>
</protein>
<dbReference type="Pfam" id="PF00466">
    <property type="entry name" value="Ribosomal_L10"/>
    <property type="match status" value="1"/>
</dbReference>
<dbReference type="HAMAP" id="MF_00362">
    <property type="entry name" value="Ribosomal_uL10"/>
    <property type="match status" value="1"/>
</dbReference>
<feature type="region of interest" description="Disordered" evidence="8">
    <location>
        <begin position="182"/>
        <end position="211"/>
    </location>
</feature>
<evidence type="ECO:0000256" key="8">
    <source>
        <dbReference type="SAM" id="MobiDB-lite"/>
    </source>
</evidence>
<dbReference type="OrthoDB" id="3186107at2"/>
<dbReference type="NCBIfam" id="NF000955">
    <property type="entry name" value="PRK00099.1-1"/>
    <property type="match status" value="1"/>
</dbReference>
<keyword evidence="7" id="KW-0694">RNA-binding</keyword>
<dbReference type="GO" id="GO:0003735">
    <property type="term" value="F:structural constituent of ribosome"/>
    <property type="evidence" value="ECO:0007669"/>
    <property type="project" value="InterPro"/>
</dbReference>
<dbReference type="InterPro" id="IPR001790">
    <property type="entry name" value="Ribosomal_uL10"/>
</dbReference>
<dbReference type="SUPFAM" id="SSF160369">
    <property type="entry name" value="Ribosomal protein L10-like"/>
    <property type="match status" value="1"/>
</dbReference>
<evidence type="ECO:0000256" key="4">
    <source>
        <dbReference type="ARBA" id="ARBA00023274"/>
    </source>
</evidence>
<dbReference type="EMBL" id="FMYF01000013">
    <property type="protein sequence ID" value="SDB98387.1"/>
    <property type="molecule type" value="Genomic_DNA"/>
</dbReference>
<dbReference type="PROSITE" id="PS01109">
    <property type="entry name" value="RIBOSOMAL_L10"/>
    <property type="match status" value="1"/>
</dbReference>
<dbReference type="AlphaFoldDB" id="A0A1G6HVQ1"/>
<evidence type="ECO:0000256" key="1">
    <source>
        <dbReference type="ARBA" id="ARBA00002633"/>
    </source>
</evidence>
<dbReference type="GO" id="GO:0070180">
    <property type="term" value="F:large ribosomal subunit rRNA binding"/>
    <property type="evidence" value="ECO:0007669"/>
    <property type="project" value="UniProtKB-UniRule"/>
</dbReference>
<gene>
    <name evidence="7" type="primary">rplJ</name>
    <name evidence="9" type="ORF">GA0111570_11315</name>
</gene>
<evidence type="ECO:0000256" key="3">
    <source>
        <dbReference type="ARBA" id="ARBA00022980"/>
    </source>
</evidence>
<comment type="function">
    <text evidence="1 7">Forms part of the ribosomal stalk, playing a central role in the interaction of the ribosome with GTP-bound translation factors.</text>
</comment>
<keyword evidence="3 7" id="KW-0689">Ribosomal protein</keyword>
<dbReference type="Gene3D" id="3.30.70.1730">
    <property type="match status" value="1"/>
</dbReference>
<dbReference type="CDD" id="cd05797">
    <property type="entry name" value="Ribosomal_L10"/>
    <property type="match status" value="1"/>
</dbReference>
<dbReference type="GO" id="GO:0006412">
    <property type="term" value="P:translation"/>
    <property type="evidence" value="ECO:0007669"/>
    <property type="project" value="UniProtKB-UniRule"/>
</dbReference>
<dbReference type="RefSeq" id="WP_092613254.1">
    <property type="nucleotide sequence ID" value="NZ_FMYF01000013.1"/>
</dbReference>
<evidence type="ECO:0000313" key="9">
    <source>
        <dbReference type="EMBL" id="SDB98387.1"/>
    </source>
</evidence>
<evidence type="ECO:0000313" key="10">
    <source>
        <dbReference type="Proteomes" id="UP000199086"/>
    </source>
</evidence>
<dbReference type="Proteomes" id="UP000199086">
    <property type="component" value="Unassembled WGS sequence"/>
</dbReference>
<dbReference type="InterPro" id="IPR047865">
    <property type="entry name" value="Ribosomal_uL10_bac_type"/>
</dbReference>
<keyword evidence="4 7" id="KW-0687">Ribonucleoprotein</keyword>
<dbReference type="InterPro" id="IPR022973">
    <property type="entry name" value="Ribosomal_uL10_bac"/>
</dbReference>
<comment type="subunit">
    <text evidence="5 7">Part of the ribosomal stalk of the 50S ribosomal subunit. The N-terminus interacts with L11 and the large rRNA to form the base of the stalk. The C-terminus forms an elongated spine to which L12 dimers bind in a sequential fashion forming a multimeric L10(L12)X complex.</text>
</comment>
<organism evidence="9 10">
    <name type="scientific">Raineyella antarctica</name>
    <dbReference type="NCBI Taxonomy" id="1577474"/>
    <lineage>
        <taxon>Bacteria</taxon>
        <taxon>Bacillati</taxon>
        <taxon>Actinomycetota</taxon>
        <taxon>Actinomycetes</taxon>
        <taxon>Propionibacteriales</taxon>
        <taxon>Propionibacteriaceae</taxon>
        <taxon>Raineyella</taxon>
    </lineage>
</organism>
<dbReference type="GO" id="GO:0015934">
    <property type="term" value="C:large ribosomal subunit"/>
    <property type="evidence" value="ECO:0007669"/>
    <property type="project" value="InterPro"/>
</dbReference>
<comment type="similarity">
    <text evidence="2 7">Belongs to the universal ribosomal protein uL10 family.</text>
</comment>
<keyword evidence="7" id="KW-0699">rRNA-binding</keyword>
<reference evidence="9 10" key="1">
    <citation type="submission" date="2016-06" db="EMBL/GenBank/DDBJ databases">
        <authorList>
            <person name="Olsen C.W."/>
            <person name="Carey S."/>
            <person name="Hinshaw L."/>
            <person name="Karasin A.I."/>
        </authorList>
    </citation>
    <scope>NUCLEOTIDE SEQUENCE [LARGE SCALE GENOMIC DNA]</scope>
    <source>
        <strain evidence="9 10">LZ-22</strain>
    </source>
</reference>
<evidence type="ECO:0000256" key="2">
    <source>
        <dbReference type="ARBA" id="ARBA00008889"/>
    </source>
</evidence>
<name>A0A1G6HVQ1_9ACTN</name>